<evidence type="ECO:0000256" key="1">
    <source>
        <dbReference type="SAM" id="MobiDB-lite"/>
    </source>
</evidence>
<name>A0A1R1I395_9RHOO</name>
<accession>A0A1R1I395</accession>
<gene>
    <name evidence="2" type="ORF">BJN45_13480</name>
</gene>
<dbReference type="Gene3D" id="3.40.960.10">
    <property type="entry name" value="VSR Endonuclease"/>
    <property type="match status" value="1"/>
</dbReference>
<dbReference type="Proteomes" id="UP000187526">
    <property type="component" value="Unassembled WGS sequence"/>
</dbReference>
<dbReference type="STRING" id="418702.BJN45_13480"/>
<feature type="region of interest" description="Disordered" evidence="1">
    <location>
        <begin position="46"/>
        <end position="65"/>
    </location>
</feature>
<keyword evidence="3" id="KW-1185">Reference proteome</keyword>
<dbReference type="EMBL" id="MTHD01000004">
    <property type="protein sequence ID" value="OMG53222.1"/>
    <property type="molecule type" value="Genomic_DNA"/>
</dbReference>
<proteinExistence type="predicted"/>
<protein>
    <submittedName>
        <fullName evidence="2">Uncharacterized protein</fullName>
    </submittedName>
</protein>
<dbReference type="AlphaFoldDB" id="A0A1R1I395"/>
<organism evidence="2 3">
    <name type="scientific">Azonexus hydrophilus</name>
    <dbReference type="NCBI Taxonomy" id="418702"/>
    <lineage>
        <taxon>Bacteria</taxon>
        <taxon>Pseudomonadati</taxon>
        <taxon>Pseudomonadota</taxon>
        <taxon>Betaproteobacteria</taxon>
        <taxon>Rhodocyclales</taxon>
        <taxon>Azonexaceae</taxon>
        <taxon>Azonexus</taxon>
    </lineage>
</organism>
<comment type="caution">
    <text evidence="2">The sequence shown here is derived from an EMBL/GenBank/DDBJ whole genome shotgun (WGS) entry which is preliminary data.</text>
</comment>
<evidence type="ECO:0000313" key="2">
    <source>
        <dbReference type="EMBL" id="OMG53222.1"/>
    </source>
</evidence>
<reference evidence="2 3" key="1">
    <citation type="submission" date="2016-10" db="EMBL/GenBank/DDBJ databases">
        <title>Alkaliphiles isolated from bioreactors.</title>
        <authorList>
            <person name="Salah Z."/>
            <person name="Rout S.P."/>
            <person name="Humphreys P.N."/>
        </authorList>
    </citation>
    <scope>NUCLEOTIDE SEQUENCE [LARGE SCALE GENOMIC DNA]</scope>
    <source>
        <strain evidence="2 3">ZS02</strain>
    </source>
</reference>
<sequence>MPTEQGLKLKAEAKEHHQTGIPFVLWPESLLSSRILTNTVKELSGAKASEQAEQPQAQVPDPASPGFREKFAPTHRATDGHWVRSKAEALIDNWLYMSGLVHAYERQLPVEEELYCDFYIPGGKVYIEYWGLENDPKYAARKATKIDIYKKYNFNLIELTDDHVRNLDDHLPKMLLKYNVIVN</sequence>
<evidence type="ECO:0000313" key="3">
    <source>
        <dbReference type="Proteomes" id="UP000187526"/>
    </source>
</evidence>